<gene>
    <name evidence="8" type="ORF">MBAV_002459</name>
</gene>
<dbReference type="Gene3D" id="3.40.50.300">
    <property type="entry name" value="P-loop containing nucleotide triphosphate hydrolases"/>
    <property type="match status" value="1"/>
</dbReference>
<keyword evidence="5" id="KW-0067">ATP-binding</keyword>
<keyword evidence="4" id="KW-0547">Nucleotide-binding</keyword>
<evidence type="ECO:0000256" key="3">
    <source>
        <dbReference type="ARBA" id="ARBA00022490"/>
    </source>
</evidence>
<protein>
    <recommendedName>
        <fullName evidence="6">PhoH-like protein</fullName>
    </recommendedName>
</protein>
<evidence type="ECO:0000256" key="4">
    <source>
        <dbReference type="ARBA" id="ARBA00022741"/>
    </source>
</evidence>
<dbReference type="SUPFAM" id="SSF52540">
    <property type="entry name" value="P-loop containing nucleoside triphosphate hydrolases"/>
    <property type="match status" value="1"/>
</dbReference>
<reference evidence="8 9" key="1">
    <citation type="submission" date="2015-02" db="EMBL/GenBank/DDBJ databases">
        <title>Single-cell genomics of uncultivated deep-branching MTB reveals a conserved set of magnetosome genes.</title>
        <authorList>
            <person name="Kolinko S."/>
            <person name="Richter M."/>
            <person name="Glockner F.O."/>
            <person name="Brachmann A."/>
            <person name="Schuler D."/>
        </authorList>
    </citation>
    <scope>NUCLEOTIDE SEQUENCE [LARGE SCALE GENOMIC DNA]</scope>
    <source>
        <strain evidence="8">TM-1</strain>
    </source>
</reference>
<comment type="subcellular location">
    <subcellularLocation>
        <location evidence="1">Cytoplasm</location>
    </subcellularLocation>
</comment>
<evidence type="ECO:0000313" key="8">
    <source>
        <dbReference type="EMBL" id="KJU85355.1"/>
    </source>
</evidence>
<evidence type="ECO:0000256" key="5">
    <source>
        <dbReference type="ARBA" id="ARBA00022840"/>
    </source>
</evidence>
<proteinExistence type="inferred from homology"/>
<dbReference type="PANTHER" id="PTHR30473:SF1">
    <property type="entry name" value="PHOH-LIKE PROTEIN"/>
    <property type="match status" value="1"/>
</dbReference>
<dbReference type="Pfam" id="PF02562">
    <property type="entry name" value="PhoH"/>
    <property type="match status" value="1"/>
</dbReference>
<accession>A0A0F3GTR9</accession>
<dbReference type="EMBL" id="LACI01001059">
    <property type="protein sequence ID" value="KJU85355.1"/>
    <property type="molecule type" value="Genomic_DNA"/>
</dbReference>
<name>A0A0F3GTR9_9BACT</name>
<comment type="caution">
    <text evidence="8">The sequence shown here is derived from an EMBL/GenBank/DDBJ whole genome shotgun (WGS) entry which is preliminary data.</text>
</comment>
<keyword evidence="3" id="KW-0963">Cytoplasm</keyword>
<sequence length="182" mass="20639">MFIQGDDDQVKITQKLILDIYHVKREGHLLRTEDIAYTLNNLRSTGQMNLKDVFDHYIPVASKARYVIPKTETQMAYIEAIRTYDIVVGIGPAGTGKTYIAMAMAIHAYMKKQVSRIILARPAVEAGERLGFLPGDMQEKIHPYLRPLYDALYDMMDSDKAAVLMEKGLLEIAPLAYMRGRT</sequence>
<dbReference type="Proteomes" id="UP000033423">
    <property type="component" value="Unassembled WGS sequence"/>
</dbReference>
<dbReference type="AlphaFoldDB" id="A0A0F3GTR9"/>
<dbReference type="InterPro" id="IPR027417">
    <property type="entry name" value="P-loop_NTPase"/>
</dbReference>
<dbReference type="GO" id="GO:0005829">
    <property type="term" value="C:cytosol"/>
    <property type="evidence" value="ECO:0007669"/>
    <property type="project" value="TreeGrafter"/>
</dbReference>
<organism evidence="8 9">
    <name type="scientific">Candidatus Magnetobacterium bavaricum</name>
    <dbReference type="NCBI Taxonomy" id="29290"/>
    <lineage>
        <taxon>Bacteria</taxon>
        <taxon>Pseudomonadati</taxon>
        <taxon>Nitrospirota</taxon>
        <taxon>Thermodesulfovibrionia</taxon>
        <taxon>Thermodesulfovibrionales</taxon>
        <taxon>Candidatus Magnetobacteriaceae</taxon>
        <taxon>Candidatus Magnetobacterium</taxon>
    </lineage>
</organism>
<keyword evidence="9" id="KW-1185">Reference proteome</keyword>
<evidence type="ECO:0000256" key="2">
    <source>
        <dbReference type="ARBA" id="ARBA00010393"/>
    </source>
</evidence>
<evidence type="ECO:0000313" key="9">
    <source>
        <dbReference type="Proteomes" id="UP000033423"/>
    </source>
</evidence>
<dbReference type="InterPro" id="IPR051451">
    <property type="entry name" value="PhoH2-like"/>
</dbReference>
<evidence type="ECO:0000256" key="6">
    <source>
        <dbReference type="ARBA" id="ARBA00039970"/>
    </source>
</evidence>
<dbReference type="GO" id="GO:0005524">
    <property type="term" value="F:ATP binding"/>
    <property type="evidence" value="ECO:0007669"/>
    <property type="project" value="UniProtKB-KW"/>
</dbReference>
<feature type="non-terminal residue" evidence="8">
    <location>
        <position position="182"/>
    </location>
</feature>
<evidence type="ECO:0000259" key="7">
    <source>
        <dbReference type="Pfam" id="PF02562"/>
    </source>
</evidence>
<dbReference type="InterPro" id="IPR003714">
    <property type="entry name" value="PhoH"/>
</dbReference>
<comment type="similarity">
    <text evidence="2">Belongs to the PhoH family.</text>
</comment>
<evidence type="ECO:0000256" key="1">
    <source>
        <dbReference type="ARBA" id="ARBA00004496"/>
    </source>
</evidence>
<feature type="domain" description="PhoH-like protein" evidence="7">
    <location>
        <begin position="67"/>
        <end position="182"/>
    </location>
</feature>
<dbReference type="PANTHER" id="PTHR30473">
    <property type="entry name" value="PROTEIN PHOH"/>
    <property type="match status" value="1"/>
</dbReference>